<comment type="caution">
    <text evidence="7">The sequence shown here is derived from an EMBL/GenBank/DDBJ whole genome shotgun (WGS) entry which is preliminary data.</text>
</comment>
<dbReference type="GO" id="GO:0005524">
    <property type="term" value="F:ATP binding"/>
    <property type="evidence" value="ECO:0007669"/>
    <property type="project" value="UniProtKB-KW"/>
</dbReference>
<keyword evidence="3" id="KW-0547">Nucleotide-binding</keyword>
<evidence type="ECO:0000256" key="4">
    <source>
        <dbReference type="ARBA" id="ARBA00022840"/>
    </source>
</evidence>
<sequence>MKAAIKIESLSKTFRSRGGNEVEAVSRLDLTVEPGQVFGFLGSNGAGKTTTLKMACGLVMPTTGTVQLNGYDVSRQRGQAMQQIGAVLEGTRNVYWRMNAWQNLLYFGRIKGVSASSVLKARAEQLLRELDLWDRRKDPVGEFSRGMQQKVAIGAALISDPPIVLLDEPALGLDVQASRTVQEWIIQLAKERGKTVVLTTHQLDMAESLCDRVAIMSRGRLLTHRPTGELLDLFRREFYQVRLRGLVEAEKTGAFPGFTASQENGHTVLSGEVGEELSVFDLVERARLAGMDLISVTPAEPNLEEIFVEMIERAEETSAKDSGLEQGAGRVSAGVEIRG</sequence>
<comment type="similarity">
    <text evidence="1">Belongs to the ABC transporter superfamily.</text>
</comment>
<dbReference type="Pfam" id="PF00005">
    <property type="entry name" value="ABC_tran"/>
    <property type="match status" value="1"/>
</dbReference>
<dbReference type="SMART" id="SM00382">
    <property type="entry name" value="AAA"/>
    <property type="match status" value="1"/>
</dbReference>
<dbReference type="PANTHER" id="PTHR42711:SF5">
    <property type="entry name" value="ABC TRANSPORTER ATP-BINDING PROTEIN NATA"/>
    <property type="match status" value="1"/>
</dbReference>
<dbReference type="InterPro" id="IPR003593">
    <property type="entry name" value="AAA+_ATPase"/>
</dbReference>
<feature type="region of interest" description="Disordered" evidence="5">
    <location>
        <begin position="318"/>
        <end position="339"/>
    </location>
</feature>
<keyword evidence="2" id="KW-0813">Transport</keyword>
<dbReference type="InterPro" id="IPR050763">
    <property type="entry name" value="ABC_transporter_ATP-binding"/>
</dbReference>
<evidence type="ECO:0000256" key="3">
    <source>
        <dbReference type="ARBA" id="ARBA00022741"/>
    </source>
</evidence>
<evidence type="ECO:0000313" key="7">
    <source>
        <dbReference type="EMBL" id="MXY94618.1"/>
    </source>
</evidence>
<dbReference type="InterPro" id="IPR027417">
    <property type="entry name" value="P-loop_NTPase"/>
</dbReference>
<dbReference type="InterPro" id="IPR003439">
    <property type="entry name" value="ABC_transporter-like_ATP-bd"/>
</dbReference>
<proteinExistence type="inferred from homology"/>
<reference evidence="7" key="1">
    <citation type="submission" date="2019-09" db="EMBL/GenBank/DDBJ databases">
        <title>Characterisation of the sponge microbiome using genome-centric metagenomics.</title>
        <authorList>
            <person name="Engelberts J.P."/>
            <person name="Robbins S.J."/>
            <person name="De Goeij J.M."/>
            <person name="Aranda M."/>
            <person name="Bell S.C."/>
            <person name="Webster N.S."/>
        </authorList>
    </citation>
    <scope>NUCLEOTIDE SEQUENCE</scope>
    <source>
        <strain evidence="7">SB0664_bin_27</strain>
    </source>
</reference>
<accession>A0A6B0YYY0</accession>
<dbReference type="PANTHER" id="PTHR42711">
    <property type="entry name" value="ABC TRANSPORTER ATP-BINDING PROTEIN"/>
    <property type="match status" value="1"/>
</dbReference>
<feature type="domain" description="ABC transporter" evidence="6">
    <location>
        <begin position="5"/>
        <end position="243"/>
    </location>
</feature>
<organism evidence="7">
    <name type="scientific">Caldilineaceae bacterium SB0664_bin_27</name>
    <dbReference type="NCBI Taxonomy" id="2605260"/>
    <lineage>
        <taxon>Bacteria</taxon>
        <taxon>Bacillati</taxon>
        <taxon>Chloroflexota</taxon>
        <taxon>Caldilineae</taxon>
        <taxon>Caldilineales</taxon>
        <taxon>Caldilineaceae</taxon>
    </lineage>
</organism>
<name>A0A6B0YYY0_9CHLR</name>
<dbReference type="AlphaFoldDB" id="A0A6B0YYY0"/>
<dbReference type="GO" id="GO:0016887">
    <property type="term" value="F:ATP hydrolysis activity"/>
    <property type="evidence" value="ECO:0007669"/>
    <property type="project" value="InterPro"/>
</dbReference>
<dbReference type="SUPFAM" id="SSF52540">
    <property type="entry name" value="P-loop containing nucleoside triphosphate hydrolases"/>
    <property type="match status" value="1"/>
</dbReference>
<evidence type="ECO:0000256" key="2">
    <source>
        <dbReference type="ARBA" id="ARBA00022448"/>
    </source>
</evidence>
<dbReference type="PROSITE" id="PS50893">
    <property type="entry name" value="ABC_TRANSPORTER_2"/>
    <property type="match status" value="1"/>
</dbReference>
<dbReference type="EMBL" id="VXRG01000118">
    <property type="protein sequence ID" value="MXY94618.1"/>
    <property type="molecule type" value="Genomic_DNA"/>
</dbReference>
<evidence type="ECO:0000256" key="5">
    <source>
        <dbReference type="SAM" id="MobiDB-lite"/>
    </source>
</evidence>
<evidence type="ECO:0000259" key="6">
    <source>
        <dbReference type="PROSITE" id="PS50893"/>
    </source>
</evidence>
<protein>
    <submittedName>
        <fullName evidence="7">ABC transporter ATP-binding protein</fullName>
    </submittedName>
</protein>
<gene>
    <name evidence="7" type="ORF">F4Y42_14345</name>
</gene>
<keyword evidence="4 7" id="KW-0067">ATP-binding</keyword>
<dbReference type="Gene3D" id="3.40.50.300">
    <property type="entry name" value="P-loop containing nucleotide triphosphate hydrolases"/>
    <property type="match status" value="1"/>
</dbReference>
<evidence type="ECO:0000256" key="1">
    <source>
        <dbReference type="ARBA" id="ARBA00005417"/>
    </source>
</evidence>